<dbReference type="Proteomes" id="UP000789901">
    <property type="component" value="Unassembled WGS sequence"/>
</dbReference>
<feature type="non-terminal residue" evidence="1">
    <location>
        <position position="1"/>
    </location>
</feature>
<accession>A0ABN7XLD3</accession>
<dbReference type="EMBL" id="CAJVQB010146525">
    <property type="protein sequence ID" value="CAG8855163.1"/>
    <property type="molecule type" value="Genomic_DNA"/>
</dbReference>
<comment type="caution">
    <text evidence="1">The sequence shown here is derived from an EMBL/GenBank/DDBJ whole genome shotgun (WGS) entry which is preliminary data.</text>
</comment>
<keyword evidence="2" id="KW-1185">Reference proteome</keyword>
<protein>
    <submittedName>
        <fullName evidence="1">32509_t:CDS:1</fullName>
    </submittedName>
</protein>
<evidence type="ECO:0000313" key="2">
    <source>
        <dbReference type="Proteomes" id="UP000789901"/>
    </source>
</evidence>
<evidence type="ECO:0000313" key="1">
    <source>
        <dbReference type="EMBL" id="CAG8855163.1"/>
    </source>
</evidence>
<gene>
    <name evidence="1" type="ORF">GMARGA_LOCUS43984</name>
</gene>
<feature type="non-terminal residue" evidence="1">
    <location>
        <position position="111"/>
    </location>
</feature>
<proteinExistence type="predicted"/>
<reference evidence="1 2" key="1">
    <citation type="submission" date="2021-06" db="EMBL/GenBank/DDBJ databases">
        <authorList>
            <person name="Kallberg Y."/>
            <person name="Tangrot J."/>
            <person name="Rosling A."/>
        </authorList>
    </citation>
    <scope>NUCLEOTIDE SEQUENCE [LARGE SCALE GENOMIC DNA]</scope>
    <source>
        <strain evidence="1 2">120-4 pot B 10/14</strain>
    </source>
</reference>
<sequence>KRTIICINQQQLMDQTELQSPEVNTRKINLGTIKIQLLEVIGTVKLINKTDNNKTTQYILRQLQGLTDIIQQDLHIIDITEELPEQHTDRFIGENQEPDLSQYNLATSQDS</sequence>
<organism evidence="1 2">
    <name type="scientific">Gigaspora margarita</name>
    <dbReference type="NCBI Taxonomy" id="4874"/>
    <lineage>
        <taxon>Eukaryota</taxon>
        <taxon>Fungi</taxon>
        <taxon>Fungi incertae sedis</taxon>
        <taxon>Mucoromycota</taxon>
        <taxon>Glomeromycotina</taxon>
        <taxon>Glomeromycetes</taxon>
        <taxon>Diversisporales</taxon>
        <taxon>Gigasporaceae</taxon>
        <taxon>Gigaspora</taxon>
    </lineage>
</organism>
<name>A0ABN7XLD3_GIGMA</name>